<reference evidence="1 2" key="1">
    <citation type="submission" date="2018-06" db="EMBL/GenBank/DDBJ databases">
        <title>A transcriptomic atlas of mushroom development highlights an independent origin of complex multicellularity.</title>
        <authorList>
            <consortium name="DOE Joint Genome Institute"/>
            <person name="Krizsan K."/>
            <person name="Almasi E."/>
            <person name="Merenyi Z."/>
            <person name="Sahu N."/>
            <person name="Viragh M."/>
            <person name="Koszo T."/>
            <person name="Mondo S."/>
            <person name="Kiss B."/>
            <person name="Balint B."/>
            <person name="Kues U."/>
            <person name="Barry K."/>
            <person name="Hegedus J.C."/>
            <person name="Henrissat B."/>
            <person name="Johnson J."/>
            <person name="Lipzen A."/>
            <person name="Ohm R."/>
            <person name="Nagy I."/>
            <person name="Pangilinan J."/>
            <person name="Yan J."/>
            <person name="Xiong Y."/>
            <person name="Grigoriev I.V."/>
            <person name="Hibbett D.S."/>
            <person name="Nagy L.G."/>
        </authorList>
    </citation>
    <scope>NUCLEOTIDE SEQUENCE [LARGE SCALE GENOMIC DNA]</scope>
    <source>
        <strain evidence="1 2">SZMC22713</strain>
    </source>
</reference>
<sequence length="246" mass="27784">MPTDLDAVTPHFNATFVDRYGSQLSLALATKIFGFKFSEQIHGSCMSLKTGTTYHLSLKSDPDVRALMDVDTTINDGSYLIQNAFSEKCLKLEKADGSLLCASWGQREPAPQNAMWNIMKLMDGTYQIQNEKWGPYVSNHTPLAGKYIMGSPQARPISIRQNENGNFKEGFLGVEKPNVNREVTLRQGPPENLKLRENQWRFVKSEEYDQKRRNMLDRLADEFDCDVVPKQVVVDSAPPPSYRSSA</sequence>
<name>A0A4Y7QCK3_9AGAM</name>
<dbReference type="EMBL" id="ML170164">
    <property type="protein sequence ID" value="TDL25314.1"/>
    <property type="molecule type" value="Genomic_DNA"/>
</dbReference>
<organism evidence="1 2">
    <name type="scientific">Rickenella mellea</name>
    <dbReference type="NCBI Taxonomy" id="50990"/>
    <lineage>
        <taxon>Eukaryota</taxon>
        <taxon>Fungi</taxon>
        <taxon>Dikarya</taxon>
        <taxon>Basidiomycota</taxon>
        <taxon>Agaricomycotina</taxon>
        <taxon>Agaricomycetes</taxon>
        <taxon>Hymenochaetales</taxon>
        <taxon>Rickenellaceae</taxon>
        <taxon>Rickenella</taxon>
    </lineage>
</organism>
<evidence type="ECO:0000313" key="2">
    <source>
        <dbReference type="Proteomes" id="UP000294933"/>
    </source>
</evidence>
<evidence type="ECO:0000313" key="1">
    <source>
        <dbReference type="EMBL" id="TDL25314.1"/>
    </source>
</evidence>
<gene>
    <name evidence="1" type="ORF">BD410DRAFT_801359</name>
</gene>
<dbReference type="Proteomes" id="UP000294933">
    <property type="component" value="Unassembled WGS sequence"/>
</dbReference>
<dbReference type="AlphaFoldDB" id="A0A4Y7QCK3"/>
<dbReference type="VEuPathDB" id="FungiDB:BD410DRAFT_801359"/>
<protein>
    <submittedName>
        <fullName evidence="1">Uncharacterized protein</fullName>
    </submittedName>
</protein>
<keyword evidence="2" id="KW-1185">Reference proteome</keyword>
<accession>A0A4Y7QCK3</accession>
<proteinExistence type="predicted"/>
<dbReference type="Gene3D" id="2.80.10.50">
    <property type="match status" value="1"/>
</dbReference>
<dbReference type="InterPro" id="IPR035992">
    <property type="entry name" value="Ricin_B-like_lectins"/>
</dbReference>
<dbReference type="SUPFAM" id="SSF50370">
    <property type="entry name" value="Ricin B-like lectins"/>
    <property type="match status" value="1"/>
</dbReference>